<dbReference type="EMBL" id="CAFBLR010000318">
    <property type="protein sequence ID" value="CAB4887087.1"/>
    <property type="molecule type" value="Genomic_DNA"/>
</dbReference>
<accession>A0A6J7EU98</accession>
<dbReference type="AlphaFoldDB" id="A0A6J7EU98"/>
<evidence type="ECO:0000313" key="1">
    <source>
        <dbReference type="EMBL" id="CAB4887087.1"/>
    </source>
</evidence>
<organism evidence="1">
    <name type="scientific">freshwater metagenome</name>
    <dbReference type="NCBI Taxonomy" id="449393"/>
    <lineage>
        <taxon>unclassified sequences</taxon>
        <taxon>metagenomes</taxon>
        <taxon>ecological metagenomes</taxon>
    </lineage>
</organism>
<protein>
    <submittedName>
        <fullName evidence="1">Unannotated protein</fullName>
    </submittedName>
</protein>
<sequence length="58" mass="5744">MAGLGSDRIAATCSSVAAAHSSSMKISGVVIAVDRSSTRASRAPFTGSAVSPANFRCA</sequence>
<proteinExistence type="predicted"/>
<gene>
    <name evidence="1" type="ORF">UFOPK3417_02149</name>
</gene>
<name>A0A6J7EU98_9ZZZZ</name>
<reference evidence="1" key="1">
    <citation type="submission" date="2020-05" db="EMBL/GenBank/DDBJ databases">
        <authorList>
            <person name="Chiriac C."/>
            <person name="Salcher M."/>
            <person name="Ghai R."/>
            <person name="Kavagutti S V."/>
        </authorList>
    </citation>
    <scope>NUCLEOTIDE SEQUENCE</scope>
</reference>